<comment type="catalytic activity">
    <reaction evidence="12">
        <text>Preferential cleavage: (Ac)2-L-Lys-D-Ala-|-D-Ala. Also transpeptidation of peptidyl-alanyl moieties that are N-acyl substituents of D-alanine.</text>
        <dbReference type="EC" id="3.4.16.4"/>
    </reaction>
</comment>
<dbReference type="Pfam" id="PF00768">
    <property type="entry name" value="Peptidase_S11"/>
    <property type="match status" value="1"/>
</dbReference>
<sequence>MKIKRFLSLFFAVMISLHLAPLAAADADSPVLPEDPNILAKAALLVDANTGLPIYAKNEHEELYPASLTKIMTALLVFEAIEDGKLSMDQMLTASSSALMGLADDGSTAGIQVGETMSVQNLLYCMLVVSANEACNILAEAVSGSVSAFVDAMNAKAKELGCENTHFVNPNGLHDPQHYTSAWDLYLITAAAMQYDGFMTICDTAHVVIPATNMSEERDYWTTNHLLSTWRVIGYRDTRAHGIKTGSTDDAGHCLVSSAMHGSLHFISVILGAERVEEHGVGNIRSFSETSRMFDYGFDNFSYQTAILESEEIQEVPVELSEMDHVTVHPAQDTEVLMPKTLSPEDLERSVELQEVVEAPVAAGQKLGTLTLSYDGITYATVDLLASFDVEASRIQTLLRDIQDFFSKPVVRIVGVVLLLLLIFLVVWKLFLGRRRYRYGRSVGRRNRSSYRGRRRH</sequence>
<dbReference type="GO" id="GO:0008360">
    <property type="term" value="P:regulation of cell shape"/>
    <property type="evidence" value="ECO:0007669"/>
    <property type="project" value="UniProtKB-KW"/>
</dbReference>
<evidence type="ECO:0000256" key="8">
    <source>
        <dbReference type="ARBA" id="ARBA00022801"/>
    </source>
</evidence>
<reference evidence="19" key="1">
    <citation type="submission" date="2020-09" db="EMBL/GenBank/DDBJ databases">
        <title>New species isolated from human feces.</title>
        <authorList>
            <person name="Kitahara M."/>
            <person name="Shigeno Y."/>
            <person name="Shime M."/>
            <person name="Matsumoto Y."/>
            <person name="Nakamura S."/>
            <person name="Motooka D."/>
            <person name="Fukuoka S."/>
            <person name="Nishikawa H."/>
            <person name="Benno Y."/>
        </authorList>
    </citation>
    <scope>NUCLEOTIDE SEQUENCE</scope>
    <source>
        <strain evidence="19">MM59</strain>
    </source>
</reference>
<dbReference type="Proteomes" id="UP000679848">
    <property type="component" value="Chromosome"/>
</dbReference>
<dbReference type="PRINTS" id="PR00725">
    <property type="entry name" value="DADACBPTASE1"/>
</dbReference>
<comment type="pathway">
    <text evidence="2">Cell wall biogenesis; peptidoglycan biosynthesis.</text>
</comment>
<keyword evidence="7 17" id="KW-0732">Signal</keyword>
<dbReference type="InterPro" id="IPR012907">
    <property type="entry name" value="Peptidase_S11_C"/>
</dbReference>
<dbReference type="GO" id="GO:0006508">
    <property type="term" value="P:proteolysis"/>
    <property type="evidence" value="ECO:0007669"/>
    <property type="project" value="UniProtKB-KW"/>
</dbReference>
<gene>
    <name evidence="19" type="primary">dacF_1</name>
    <name evidence="19" type="ORF">MM59RIKEN_03650</name>
</gene>
<feature type="active site" description="Proton acceptor" evidence="13">
    <location>
        <position position="70"/>
    </location>
</feature>
<dbReference type="PANTHER" id="PTHR21581">
    <property type="entry name" value="D-ALANYL-D-ALANINE CARBOXYPEPTIDASE"/>
    <property type="match status" value="1"/>
</dbReference>
<evidence type="ECO:0000313" key="19">
    <source>
        <dbReference type="EMBL" id="BCK83046.1"/>
    </source>
</evidence>
<dbReference type="GO" id="GO:0071555">
    <property type="term" value="P:cell wall organization"/>
    <property type="evidence" value="ECO:0007669"/>
    <property type="project" value="UniProtKB-KW"/>
</dbReference>
<dbReference type="SUPFAM" id="SSF69189">
    <property type="entry name" value="Penicillin-binding protein associated domain"/>
    <property type="match status" value="1"/>
</dbReference>
<keyword evidence="8" id="KW-0378">Hydrolase</keyword>
<evidence type="ECO:0000256" key="1">
    <source>
        <dbReference type="ARBA" id="ARBA00003217"/>
    </source>
</evidence>
<dbReference type="RefSeq" id="WP_213542573.1">
    <property type="nucleotide sequence ID" value="NZ_AP023420.1"/>
</dbReference>
<keyword evidence="10" id="KW-0573">Peptidoglycan synthesis</keyword>
<comment type="function">
    <text evidence="1">Removes C-terminal D-alanyl residues from sugar-peptide cell wall precursors.</text>
</comment>
<dbReference type="GO" id="GO:0009252">
    <property type="term" value="P:peptidoglycan biosynthetic process"/>
    <property type="evidence" value="ECO:0007669"/>
    <property type="project" value="UniProtKB-UniPathway"/>
</dbReference>
<proteinExistence type="inferred from homology"/>
<keyword evidence="9" id="KW-0133">Cell shape</keyword>
<keyword evidence="11" id="KW-0961">Cell wall biogenesis/degradation</keyword>
<dbReference type="SMART" id="SM00936">
    <property type="entry name" value="PBP5_C"/>
    <property type="match status" value="1"/>
</dbReference>
<feature type="signal peptide" evidence="17">
    <location>
        <begin position="1"/>
        <end position="24"/>
    </location>
</feature>
<dbReference type="PANTHER" id="PTHR21581:SF33">
    <property type="entry name" value="D-ALANYL-D-ALANINE CARBOXYPEPTIDASE DACB"/>
    <property type="match status" value="1"/>
</dbReference>
<dbReference type="InterPro" id="IPR037167">
    <property type="entry name" value="Peptidase_S11_C_sf"/>
</dbReference>
<feature type="domain" description="Peptidase S11 D-Ala-D-Ala carboxypeptidase A C-terminal" evidence="18">
    <location>
        <begin position="301"/>
        <end position="392"/>
    </location>
</feature>
<dbReference type="InterPro" id="IPR012338">
    <property type="entry name" value="Beta-lactam/transpept-like"/>
</dbReference>
<evidence type="ECO:0000313" key="20">
    <source>
        <dbReference type="Proteomes" id="UP000679848"/>
    </source>
</evidence>
<dbReference type="InterPro" id="IPR018044">
    <property type="entry name" value="Peptidase_S11"/>
</dbReference>
<keyword evidence="5 19" id="KW-0121">Carboxypeptidase</keyword>
<feature type="chain" id="PRO_5039632631" description="serine-type D-Ala-D-Ala carboxypeptidase" evidence="17">
    <location>
        <begin position="25"/>
        <end position="457"/>
    </location>
</feature>
<keyword evidence="6" id="KW-0645">Protease</keyword>
<evidence type="ECO:0000256" key="5">
    <source>
        <dbReference type="ARBA" id="ARBA00022645"/>
    </source>
</evidence>
<evidence type="ECO:0000256" key="9">
    <source>
        <dbReference type="ARBA" id="ARBA00022960"/>
    </source>
</evidence>
<dbReference type="Pfam" id="PF07943">
    <property type="entry name" value="PBP5_C"/>
    <property type="match status" value="1"/>
</dbReference>
<evidence type="ECO:0000256" key="4">
    <source>
        <dbReference type="ARBA" id="ARBA00012448"/>
    </source>
</evidence>
<feature type="active site" description="Proton acceptor" evidence="13">
    <location>
        <position position="67"/>
    </location>
</feature>
<accession>A0A810QBF0</accession>
<evidence type="ECO:0000256" key="10">
    <source>
        <dbReference type="ARBA" id="ARBA00022984"/>
    </source>
</evidence>
<dbReference type="EMBL" id="AP023420">
    <property type="protein sequence ID" value="BCK83046.1"/>
    <property type="molecule type" value="Genomic_DNA"/>
</dbReference>
<name>A0A810QBF0_9FIRM</name>
<evidence type="ECO:0000256" key="6">
    <source>
        <dbReference type="ARBA" id="ARBA00022670"/>
    </source>
</evidence>
<evidence type="ECO:0000256" key="14">
    <source>
        <dbReference type="PIRSR" id="PIRSR618044-2"/>
    </source>
</evidence>
<evidence type="ECO:0000256" key="3">
    <source>
        <dbReference type="ARBA" id="ARBA00007164"/>
    </source>
</evidence>
<evidence type="ECO:0000256" key="7">
    <source>
        <dbReference type="ARBA" id="ARBA00022729"/>
    </source>
</evidence>
<evidence type="ECO:0000256" key="11">
    <source>
        <dbReference type="ARBA" id="ARBA00023316"/>
    </source>
</evidence>
<comment type="similarity">
    <text evidence="3 15">Belongs to the peptidase S11 family.</text>
</comment>
<dbReference type="SUPFAM" id="SSF56601">
    <property type="entry name" value="beta-lactamase/transpeptidase-like"/>
    <property type="match status" value="1"/>
</dbReference>
<dbReference type="Gene3D" id="2.60.410.10">
    <property type="entry name" value="D-Ala-D-Ala carboxypeptidase, C-terminal domain"/>
    <property type="match status" value="1"/>
</dbReference>
<evidence type="ECO:0000256" key="16">
    <source>
        <dbReference type="SAM" id="Phobius"/>
    </source>
</evidence>
<feature type="transmembrane region" description="Helical" evidence="16">
    <location>
        <begin position="410"/>
        <end position="432"/>
    </location>
</feature>
<dbReference type="GO" id="GO:0009002">
    <property type="term" value="F:serine-type D-Ala-D-Ala carboxypeptidase activity"/>
    <property type="evidence" value="ECO:0007669"/>
    <property type="project" value="UniProtKB-EC"/>
</dbReference>
<protein>
    <recommendedName>
        <fullName evidence="4">serine-type D-Ala-D-Ala carboxypeptidase</fullName>
        <ecNumber evidence="4">3.4.16.4</ecNumber>
    </recommendedName>
</protein>
<feature type="binding site" evidence="14">
    <location>
        <position position="244"/>
    </location>
    <ligand>
        <name>substrate</name>
    </ligand>
</feature>
<organism evidence="19 20">
    <name type="scientific">Pusillibacter faecalis</name>
    <dbReference type="NCBI Taxonomy" id="2714358"/>
    <lineage>
        <taxon>Bacteria</taxon>
        <taxon>Bacillati</taxon>
        <taxon>Bacillota</taxon>
        <taxon>Clostridia</taxon>
        <taxon>Eubacteriales</taxon>
        <taxon>Oscillospiraceae</taxon>
        <taxon>Pusillibacter</taxon>
    </lineage>
</organism>
<dbReference type="UniPathway" id="UPA00219"/>
<evidence type="ECO:0000256" key="15">
    <source>
        <dbReference type="RuleBase" id="RU004016"/>
    </source>
</evidence>
<dbReference type="EC" id="3.4.16.4" evidence="4"/>
<keyword evidence="20" id="KW-1185">Reference proteome</keyword>
<evidence type="ECO:0000256" key="13">
    <source>
        <dbReference type="PIRSR" id="PIRSR618044-1"/>
    </source>
</evidence>
<evidence type="ECO:0000256" key="2">
    <source>
        <dbReference type="ARBA" id="ARBA00004752"/>
    </source>
</evidence>
<evidence type="ECO:0000259" key="18">
    <source>
        <dbReference type="SMART" id="SM00936"/>
    </source>
</evidence>
<keyword evidence="16" id="KW-0472">Membrane</keyword>
<evidence type="ECO:0000256" key="12">
    <source>
        <dbReference type="ARBA" id="ARBA00034000"/>
    </source>
</evidence>
<dbReference type="KEGG" id="pfaa:MM59RIKEN_03650"/>
<dbReference type="Gene3D" id="3.40.710.10">
    <property type="entry name" value="DD-peptidase/beta-lactamase superfamily"/>
    <property type="match status" value="1"/>
</dbReference>
<dbReference type="AlphaFoldDB" id="A0A810QBF0"/>
<evidence type="ECO:0000256" key="17">
    <source>
        <dbReference type="SAM" id="SignalP"/>
    </source>
</evidence>
<keyword evidence="16" id="KW-0812">Transmembrane</keyword>
<feature type="active site" evidence="13">
    <location>
        <position position="130"/>
    </location>
</feature>
<dbReference type="InterPro" id="IPR001967">
    <property type="entry name" value="Peptidase_S11_N"/>
</dbReference>
<dbReference type="InterPro" id="IPR015956">
    <property type="entry name" value="Peniciliin-bd_prot_C_sf"/>
</dbReference>
<keyword evidence="16" id="KW-1133">Transmembrane helix</keyword>